<accession>A0A2S4MF53</accession>
<dbReference type="InterPro" id="IPR011008">
    <property type="entry name" value="Dimeric_a/b-barrel"/>
</dbReference>
<keyword evidence="3" id="KW-1185">Reference proteome</keyword>
<dbReference type="SUPFAM" id="SSF54909">
    <property type="entry name" value="Dimeric alpha+beta barrel"/>
    <property type="match status" value="1"/>
</dbReference>
<gene>
    <name evidence="2" type="ORF">CYD53_104231</name>
</gene>
<dbReference type="Pfam" id="PF07045">
    <property type="entry name" value="DUF1330"/>
    <property type="match status" value="1"/>
</dbReference>
<dbReference type="AlphaFoldDB" id="A0A2S4MF53"/>
<dbReference type="InterPro" id="IPR010753">
    <property type="entry name" value="DUF1330"/>
</dbReference>
<dbReference type="PANTHER" id="PTHR41521">
    <property type="match status" value="1"/>
</dbReference>
<dbReference type="RefSeq" id="WP_103717765.1">
    <property type="nucleotide sequence ID" value="NZ_PQFZ01000004.1"/>
</dbReference>
<dbReference type="EMBL" id="PQFZ01000004">
    <property type="protein sequence ID" value="POR53255.1"/>
    <property type="molecule type" value="Genomic_DNA"/>
</dbReference>
<evidence type="ECO:0000313" key="2">
    <source>
        <dbReference type="EMBL" id="POR53255.1"/>
    </source>
</evidence>
<dbReference type="OrthoDB" id="9806380at2"/>
<evidence type="ECO:0000259" key="1">
    <source>
        <dbReference type="Pfam" id="PF07045"/>
    </source>
</evidence>
<dbReference type="PANTHER" id="PTHR41521:SF4">
    <property type="entry name" value="BLR0684 PROTEIN"/>
    <property type="match status" value="1"/>
</dbReference>
<proteinExistence type="predicted"/>
<evidence type="ECO:0000313" key="3">
    <source>
        <dbReference type="Proteomes" id="UP000236919"/>
    </source>
</evidence>
<dbReference type="Gene3D" id="3.30.70.100">
    <property type="match status" value="1"/>
</dbReference>
<reference evidence="2 3" key="1">
    <citation type="submission" date="2018-01" db="EMBL/GenBank/DDBJ databases">
        <title>Genomic Encyclopedia of Type Strains, Phase III (KMG-III): the genomes of soil and plant-associated and newly described type strains.</title>
        <authorList>
            <person name="Whitman W."/>
        </authorList>
    </citation>
    <scope>NUCLEOTIDE SEQUENCE [LARGE SCALE GENOMIC DNA]</scope>
    <source>
        <strain evidence="2 3">1131</strain>
    </source>
</reference>
<feature type="domain" description="DUF1330" evidence="1">
    <location>
        <begin position="3"/>
        <end position="95"/>
    </location>
</feature>
<organism evidence="2 3">
    <name type="scientific">Bosea psychrotolerans</name>
    <dbReference type="NCBI Taxonomy" id="1871628"/>
    <lineage>
        <taxon>Bacteria</taxon>
        <taxon>Pseudomonadati</taxon>
        <taxon>Pseudomonadota</taxon>
        <taxon>Alphaproteobacteria</taxon>
        <taxon>Hyphomicrobiales</taxon>
        <taxon>Boseaceae</taxon>
        <taxon>Bosea</taxon>
    </lineage>
</organism>
<protein>
    <submittedName>
        <fullName evidence="2">Uncharacterized protein (DUF1330 family)</fullName>
    </submittedName>
</protein>
<sequence length="95" mass="10064">MPKGYVVARAKVTDATKWAAYAAKASEAIKQYGGTPLVRGGQMTVAEGEGRARNIVIEFADFASAKAYANSPEYAEARKLREGAGELDIVVVEGV</sequence>
<name>A0A2S4MF53_9HYPH</name>
<comment type="caution">
    <text evidence="2">The sequence shown here is derived from an EMBL/GenBank/DDBJ whole genome shotgun (WGS) entry which is preliminary data.</text>
</comment>
<dbReference type="Proteomes" id="UP000236919">
    <property type="component" value="Unassembled WGS sequence"/>
</dbReference>